<keyword evidence="2" id="KW-1185">Reference proteome</keyword>
<dbReference type="EMBL" id="CP093366">
    <property type="protein sequence ID" value="UQS81742.1"/>
    <property type="molecule type" value="Genomic_DNA"/>
</dbReference>
<accession>A0ABY4P800</accession>
<evidence type="ECO:0000313" key="1">
    <source>
        <dbReference type="EMBL" id="UQS81742.1"/>
    </source>
</evidence>
<protein>
    <submittedName>
        <fullName evidence="1">Uncharacterized protein</fullName>
    </submittedName>
</protein>
<evidence type="ECO:0000313" key="2">
    <source>
        <dbReference type="Proteomes" id="UP000831495"/>
    </source>
</evidence>
<sequence length="61" mass="7148">MDFQQEIVGLIAGKIKQIDIEQDQFFEFNQAWLACPQHHQIVGTAHRNGQITYRFSENENN</sequence>
<dbReference type="RefSeq" id="WP_249514010.1">
    <property type="nucleotide sequence ID" value="NZ_CP093366.1"/>
</dbReference>
<organism evidence="1 2">
    <name type="scientific">Bombilactobacillus folatiphilus</name>
    <dbReference type="NCBI Taxonomy" id="2923362"/>
    <lineage>
        <taxon>Bacteria</taxon>
        <taxon>Bacillati</taxon>
        <taxon>Bacillota</taxon>
        <taxon>Bacilli</taxon>
        <taxon>Lactobacillales</taxon>
        <taxon>Lactobacillaceae</taxon>
        <taxon>Bombilactobacillus</taxon>
    </lineage>
</organism>
<reference evidence="1" key="1">
    <citation type="journal article" date="2022" name="Int. J. Syst. Evol. Microbiol.">
        <title>Apilactobacillus apisilvae sp. nov., Nicolia spurrieriana gen. nov. sp. nov., Bombilactobacillus folatiphilus sp. nov. and Bombilactobacillus thymidiniphilus sp. nov., four new lactic acid bacterial isolates from stingless bees Tetragonula carbonaria and Austroplebeia australis.</title>
        <authorList>
            <person name="Oliphant S.A."/>
            <person name="Watson-Haigh N.S."/>
            <person name="Sumby K.M."/>
            <person name="Gardner J."/>
            <person name="Groom S."/>
            <person name="Jiranek V."/>
        </authorList>
    </citation>
    <scope>NUCLEOTIDE SEQUENCE</scope>
    <source>
        <strain evidence="1">SG4_D2</strain>
    </source>
</reference>
<name>A0ABY4P800_9LACO</name>
<proteinExistence type="predicted"/>
<dbReference type="Proteomes" id="UP000831495">
    <property type="component" value="Chromosome"/>
</dbReference>
<gene>
    <name evidence="1" type="ORF">MOO45_05945</name>
</gene>